<accession>B6HH24</accession>
<dbReference type="AlphaFoldDB" id="B6HH24"/>
<dbReference type="EMBL" id="AM920435">
    <property type="protein sequence ID" value="CAP86716.1"/>
    <property type="molecule type" value="Genomic_DNA"/>
</dbReference>
<dbReference type="HOGENOM" id="CLU_1078083_0_0_1"/>
<dbReference type="Proteomes" id="UP000000724">
    <property type="component" value="Contig Pc00c20"/>
</dbReference>
<name>B6HH24_PENRW</name>
<proteinExistence type="predicted"/>
<dbReference type="OrthoDB" id="10510511at2759"/>
<keyword evidence="2" id="KW-1185">Reference proteome</keyword>
<protein>
    <submittedName>
        <fullName evidence="1">Uncharacterized protein</fullName>
    </submittedName>
</protein>
<evidence type="ECO:0000313" key="1">
    <source>
        <dbReference type="EMBL" id="CAP86716.1"/>
    </source>
</evidence>
<dbReference type="VEuPathDB" id="FungiDB:PCH_Pc20g13870"/>
<organism evidence="1 2">
    <name type="scientific">Penicillium rubens (strain ATCC 28089 / DSM 1075 / NRRL 1951 / Wisconsin 54-1255)</name>
    <name type="common">Penicillium chrysogenum</name>
    <dbReference type="NCBI Taxonomy" id="500485"/>
    <lineage>
        <taxon>Eukaryota</taxon>
        <taxon>Fungi</taxon>
        <taxon>Dikarya</taxon>
        <taxon>Ascomycota</taxon>
        <taxon>Pezizomycotina</taxon>
        <taxon>Eurotiomycetes</taxon>
        <taxon>Eurotiomycetidae</taxon>
        <taxon>Eurotiales</taxon>
        <taxon>Aspergillaceae</taxon>
        <taxon>Penicillium</taxon>
        <taxon>Penicillium chrysogenum species complex</taxon>
    </lineage>
</organism>
<reference evidence="1 2" key="1">
    <citation type="journal article" date="2008" name="Nat. Biotechnol.">
        <title>Genome sequencing and analysis of the filamentous fungus Penicillium chrysogenum.</title>
        <authorList>
            <person name="van den Berg M.A."/>
            <person name="Albang R."/>
            <person name="Albermann K."/>
            <person name="Badger J.H."/>
            <person name="Daran J.-M."/>
            <person name="Driessen A.J.M."/>
            <person name="Garcia-Estrada C."/>
            <person name="Fedorova N.D."/>
            <person name="Harris D.M."/>
            <person name="Heijne W.H.M."/>
            <person name="Joardar V.S."/>
            <person name="Kiel J.A.K.W."/>
            <person name="Kovalchuk A."/>
            <person name="Martin J.F."/>
            <person name="Nierman W.C."/>
            <person name="Nijland J.G."/>
            <person name="Pronk J.T."/>
            <person name="Roubos J.A."/>
            <person name="van der Klei I.J."/>
            <person name="van Peij N.N.M.E."/>
            <person name="Veenhuis M."/>
            <person name="von Doehren H."/>
            <person name="Wagner C."/>
            <person name="Wortman J.R."/>
            <person name="Bovenberg R.A.L."/>
        </authorList>
    </citation>
    <scope>NUCLEOTIDE SEQUENCE [LARGE SCALE GENOMIC DNA]</scope>
    <source>
        <strain evidence="2">ATCC 28089 / DSM 1075 / NRRL 1951 / Wisconsin 54-1255</strain>
    </source>
</reference>
<sequence length="258" mass="28319">MLSKCTKYYVHVAKIGKRRIKLSLSADRHSKSGLSLQWCHIPRGEKWRTPGCGSYSVPPGIFIPVQLKRELWGSAEFAVPGVKLPLGSATKGTCTGLINTMPDSKITSYYPKRKPDSRRDGLAEWYLCPVPFVPHLGPLVGLFHEAGRTSGERTGAPEPPRLLPCEIQPAKERKSTPPGHFLHLNVLAVGDTAVCLRKECSSVLIVQGLTLASLVPLSRYAALRLHGSCIGAINNWMIRAYQRCSLALSFHNKLGESV</sequence>
<dbReference type="OMA" id="QWCHIPR"/>
<evidence type="ECO:0000313" key="2">
    <source>
        <dbReference type="Proteomes" id="UP000000724"/>
    </source>
</evidence>
<gene>
    <name evidence="1" type="ORF">Pc20g13870</name>
    <name evidence="1" type="ORF">PCH_Pc20g13870</name>
</gene>